<keyword evidence="4" id="KW-1185">Reference proteome</keyword>
<dbReference type="InterPro" id="IPR013087">
    <property type="entry name" value="Znf_C2H2_type"/>
</dbReference>
<evidence type="ECO:0000313" key="4">
    <source>
        <dbReference type="Proteomes" id="UP001305414"/>
    </source>
</evidence>
<protein>
    <recommendedName>
        <fullName evidence="2">C2H2-type domain-containing protein</fullName>
    </recommendedName>
</protein>
<keyword evidence="1" id="KW-0862">Zinc</keyword>
<dbReference type="Proteomes" id="UP001305414">
    <property type="component" value="Unassembled WGS sequence"/>
</dbReference>
<proteinExistence type="predicted"/>
<organism evidence="3 4">
    <name type="scientific">Xylaria bambusicola</name>
    <dbReference type="NCBI Taxonomy" id="326684"/>
    <lineage>
        <taxon>Eukaryota</taxon>
        <taxon>Fungi</taxon>
        <taxon>Dikarya</taxon>
        <taxon>Ascomycota</taxon>
        <taxon>Pezizomycotina</taxon>
        <taxon>Sordariomycetes</taxon>
        <taxon>Xylariomycetidae</taxon>
        <taxon>Xylariales</taxon>
        <taxon>Xylariaceae</taxon>
        <taxon>Xylaria</taxon>
    </lineage>
</organism>
<dbReference type="Gene3D" id="3.30.160.60">
    <property type="entry name" value="Classic Zinc Finger"/>
    <property type="match status" value="1"/>
</dbReference>
<sequence>MKDCAKSFRRKADLERHYNQVHISSELKKKFPCDWKKCQRGRDPFHRRDHQRDHYRDYHMEDLMRRGSSSREDQKWWNTRKIIPDWWRCTRCLERVKVEEHGYVCSICRAPCEQDRQFFRTQ</sequence>
<name>A0AAN7UNX0_9PEZI</name>
<evidence type="ECO:0000259" key="2">
    <source>
        <dbReference type="PROSITE" id="PS50157"/>
    </source>
</evidence>
<evidence type="ECO:0000256" key="1">
    <source>
        <dbReference type="PROSITE-ProRule" id="PRU00042"/>
    </source>
</evidence>
<accession>A0AAN7UNX0</accession>
<dbReference type="GO" id="GO:0008270">
    <property type="term" value="F:zinc ion binding"/>
    <property type="evidence" value="ECO:0007669"/>
    <property type="project" value="UniProtKB-KW"/>
</dbReference>
<evidence type="ECO:0000313" key="3">
    <source>
        <dbReference type="EMBL" id="KAK5628781.1"/>
    </source>
</evidence>
<dbReference type="EMBL" id="JAWHQM010000009">
    <property type="protein sequence ID" value="KAK5628781.1"/>
    <property type="molecule type" value="Genomic_DNA"/>
</dbReference>
<reference evidence="3 4" key="1">
    <citation type="submission" date="2023-10" db="EMBL/GenBank/DDBJ databases">
        <title>Draft genome sequence of Xylaria bambusicola isolate GMP-LS, the root and basal stem rot pathogen of sugarcane in Indonesia.</title>
        <authorList>
            <person name="Selvaraj P."/>
            <person name="Muralishankar V."/>
            <person name="Muruganantham S."/>
            <person name="Sp S."/>
            <person name="Haryani S."/>
            <person name="Lau K.J.X."/>
            <person name="Naqvi N.I."/>
        </authorList>
    </citation>
    <scope>NUCLEOTIDE SEQUENCE [LARGE SCALE GENOMIC DNA]</scope>
    <source>
        <strain evidence="3">GMP-LS</strain>
    </source>
</reference>
<feature type="domain" description="C2H2-type" evidence="2">
    <location>
        <begin position="1"/>
        <end position="27"/>
    </location>
</feature>
<gene>
    <name evidence="3" type="ORF">RRF57_004496</name>
</gene>
<comment type="caution">
    <text evidence="3">The sequence shown here is derived from an EMBL/GenBank/DDBJ whole genome shotgun (WGS) entry which is preliminary data.</text>
</comment>
<keyword evidence="1" id="KW-0479">Metal-binding</keyword>
<keyword evidence="1" id="KW-0863">Zinc-finger</keyword>
<dbReference type="PROSITE" id="PS50157">
    <property type="entry name" value="ZINC_FINGER_C2H2_2"/>
    <property type="match status" value="1"/>
</dbReference>
<dbReference type="AlphaFoldDB" id="A0AAN7UNX0"/>